<dbReference type="InterPro" id="IPR019587">
    <property type="entry name" value="Polyketide_cyclase/dehydratase"/>
</dbReference>
<dbReference type="SUPFAM" id="SSF55961">
    <property type="entry name" value="Bet v1-like"/>
    <property type="match status" value="1"/>
</dbReference>
<reference evidence="1 2" key="1">
    <citation type="submission" date="2023-10" db="EMBL/GenBank/DDBJ databases">
        <title>Development of a sustainable strategy for remediation of hydrocarbon-contaminated territories based on the waste exchange concept.</title>
        <authorList>
            <person name="Krivoruchko A."/>
        </authorList>
    </citation>
    <scope>NUCLEOTIDE SEQUENCE [LARGE SCALE GENOMIC DNA]</scope>
    <source>
        <strain evidence="1 2">IEGM 1322</strain>
    </source>
</reference>
<dbReference type="Proteomes" id="UP001185899">
    <property type="component" value="Unassembled WGS sequence"/>
</dbReference>
<dbReference type="EMBL" id="JAWLKE010000003">
    <property type="protein sequence ID" value="MDV6230359.1"/>
    <property type="molecule type" value="Genomic_DNA"/>
</dbReference>
<evidence type="ECO:0000313" key="1">
    <source>
        <dbReference type="EMBL" id="MDV6230359.1"/>
    </source>
</evidence>
<comment type="caution">
    <text evidence="1">The sequence shown here is derived from an EMBL/GenBank/DDBJ whole genome shotgun (WGS) entry which is preliminary data.</text>
</comment>
<dbReference type="RefSeq" id="WP_094630222.1">
    <property type="nucleotide sequence ID" value="NZ_JAWLKE010000003.1"/>
</dbReference>
<sequence length="138" mass="14702">MTIVQLSKTTTLTAKADEVWSFVSDFGGYASWQPHIDAVEMQADGSRKVDFSRGDSVFDRIAAQDDAARSLTYELVPGQPGPMQHLAATFTVREAGDGSEVEYAIEADVPEEMQDGARVGIGADIDGALDGLNSKFGG</sequence>
<dbReference type="CDD" id="cd07821">
    <property type="entry name" value="PYR_PYL_RCAR_like"/>
    <property type="match status" value="1"/>
</dbReference>
<dbReference type="Pfam" id="PF10604">
    <property type="entry name" value="Polyketide_cyc2"/>
    <property type="match status" value="1"/>
</dbReference>
<dbReference type="Gene3D" id="3.30.530.20">
    <property type="match status" value="1"/>
</dbReference>
<evidence type="ECO:0000313" key="2">
    <source>
        <dbReference type="Proteomes" id="UP001185899"/>
    </source>
</evidence>
<protein>
    <submittedName>
        <fullName evidence="1">SRPBCC family protein</fullName>
    </submittedName>
</protein>
<dbReference type="PANTHER" id="PTHR39332">
    <property type="entry name" value="BLL4707 PROTEIN"/>
    <property type="match status" value="1"/>
</dbReference>
<dbReference type="PANTHER" id="PTHR39332:SF7">
    <property type="entry name" value="SRPBCC FAMILY PROTEIN"/>
    <property type="match status" value="1"/>
</dbReference>
<gene>
    <name evidence="1" type="ORF">R3P95_07350</name>
</gene>
<dbReference type="InterPro" id="IPR023393">
    <property type="entry name" value="START-like_dom_sf"/>
</dbReference>
<organism evidence="1 2">
    <name type="scientific">Rhodococcus cercidiphylli</name>
    <dbReference type="NCBI Taxonomy" id="489916"/>
    <lineage>
        <taxon>Bacteria</taxon>
        <taxon>Bacillati</taxon>
        <taxon>Actinomycetota</taxon>
        <taxon>Actinomycetes</taxon>
        <taxon>Mycobacteriales</taxon>
        <taxon>Nocardiaceae</taxon>
        <taxon>Rhodococcus</taxon>
    </lineage>
</organism>
<name>A0ABU4AVU7_9NOCA</name>
<proteinExistence type="predicted"/>
<accession>A0ABU4AVU7</accession>
<keyword evidence="2" id="KW-1185">Reference proteome</keyword>